<sequence>MSAPDGSACDVAMAGLNRLLESETLARLDRADKKRAWTTAVAAVNHLRATAHRNLRSGQ</sequence>
<keyword evidence="2" id="KW-1185">Reference proteome</keyword>
<evidence type="ECO:0000313" key="1">
    <source>
        <dbReference type="EMBL" id="RRR47154.1"/>
    </source>
</evidence>
<dbReference type="Proteomes" id="UP000268891">
    <property type="component" value="Unassembled WGS sequence"/>
</dbReference>
<protein>
    <submittedName>
        <fullName evidence="1">Uncharacterized protein</fullName>
    </submittedName>
</protein>
<name>A0ACD2EQC7_9MYCO</name>
<proteinExistence type="predicted"/>
<accession>A0ACD2EQC7</accession>
<comment type="caution">
    <text evidence="1">The sequence shown here is derived from an EMBL/GenBank/DDBJ whole genome shotgun (WGS) entry which is preliminary data.</text>
</comment>
<organism evidence="1 2">
    <name type="scientific">Mycolicibacter terrae</name>
    <dbReference type="NCBI Taxonomy" id="1788"/>
    <lineage>
        <taxon>Bacteria</taxon>
        <taxon>Bacillati</taxon>
        <taxon>Actinomycetota</taxon>
        <taxon>Actinomycetes</taxon>
        <taxon>Mycobacteriales</taxon>
        <taxon>Mycobacteriaceae</taxon>
        <taxon>Mycolicibacter</taxon>
    </lineage>
</organism>
<reference evidence="1" key="1">
    <citation type="submission" date="2018-11" db="EMBL/GenBank/DDBJ databases">
        <authorList>
            <person name="Sattar A."/>
            <person name="Zunita Z."/>
            <person name="Jalila A."/>
            <person name="Saleha A.A."/>
        </authorList>
    </citation>
    <scope>NUCLEOTIDE SEQUENCE</scope>
    <source>
        <strain evidence="1">F12-74</strain>
    </source>
</reference>
<evidence type="ECO:0000313" key="2">
    <source>
        <dbReference type="Proteomes" id="UP000268891"/>
    </source>
</evidence>
<gene>
    <name evidence="1" type="ORF">EHH44_06105</name>
</gene>
<dbReference type="EMBL" id="RRZR01000007">
    <property type="protein sequence ID" value="RRR47154.1"/>
    <property type="molecule type" value="Genomic_DNA"/>
</dbReference>